<dbReference type="PANTHER" id="PTHR14359">
    <property type="entry name" value="HOMO-OLIGOMERIC FLAVIN CONTAINING CYS DECARBOXYLASE FAMILY"/>
    <property type="match status" value="1"/>
</dbReference>
<feature type="domain" description="DNA/pantothenate metabolism flavoprotein C-terminal" evidence="6">
    <location>
        <begin position="190"/>
        <end position="400"/>
    </location>
</feature>
<dbReference type="EC" id="6.3.2.5" evidence="3"/>
<protein>
    <recommendedName>
        <fullName evidence="3">Coenzyme A biosynthesis bifunctional protein CoaBC</fullName>
    </recommendedName>
    <alternativeName>
        <fullName evidence="3">DNA/pantothenate metabolism flavoprotein</fullName>
    </alternativeName>
    <alternativeName>
        <fullName evidence="3">Phosphopantothenoylcysteine synthetase/decarboxylase</fullName>
        <shortName evidence="3">PPCS-PPCDC</shortName>
    </alternativeName>
    <domain>
        <recommendedName>
            <fullName evidence="3">Phosphopantothenoylcysteine decarboxylase</fullName>
            <shortName evidence="3">PPC decarboxylase</shortName>
            <shortName evidence="3">PPC-DC</shortName>
            <ecNumber evidence="3">4.1.1.36</ecNumber>
        </recommendedName>
        <alternativeName>
            <fullName evidence="3">CoaC</fullName>
        </alternativeName>
    </domain>
    <domain>
        <recommendedName>
            <fullName evidence="3">Phosphopantothenate--cysteine ligase</fullName>
            <ecNumber evidence="3">6.3.2.5</ecNumber>
        </recommendedName>
        <alternativeName>
            <fullName evidence="3">CoaB</fullName>
        </alternativeName>
        <alternativeName>
            <fullName evidence="3">Phosphopantothenoylcysteine synthetase</fullName>
            <shortName evidence="3">PPC synthetase</shortName>
            <shortName evidence="3">PPC-S</shortName>
        </alternativeName>
    </domain>
</protein>
<dbReference type="InterPro" id="IPR035929">
    <property type="entry name" value="CoaB-like_sf"/>
</dbReference>
<dbReference type="Pfam" id="PF04127">
    <property type="entry name" value="DFP"/>
    <property type="match status" value="1"/>
</dbReference>
<name>A0A2S8SRH3_9BACT</name>
<evidence type="ECO:0000313" key="8">
    <source>
        <dbReference type="Proteomes" id="UP000237684"/>
    </source>
</evidence>
<dbReference type="SMR" id="A0A2S8SRH3"/>
<evidence type="ECO:0000259" key="6">
    <source>
        <dbReference type="Pfam" id="PF04127"/>
    </source>
</evidence>
<dbReference type="OrthoDB" id="9802554at2"/>
<dbReference type="SUPFAM" id="SSF52507">
    <property type="entry name" value="Homo-oligomeric flavin-containing Cys decarboxylases, HFCD"/>
    <property type="match status" value="1"/>
</dbReference>
<comment type="function">
    <text evidence="4">Catalyzes two steps in the biosynthesis of coenzyme A. In the first step cysteine is conjugated to 4'-phosphopantothenate to form 4-phosphopantothenoylcysteine, in the latter compound is decarboxylated to form 4'-phosphopantotheine.</text>
</comment>
<feature type="binding site" evidence="3">
    <location>
        <position position="283"/>
    </location>
    <ligand>
        <name>CTP</name>
        <dbReference type="ChEBI" id="CHEBI:37563"/>
    </ligand>
</feature>
<keyword evidence="3 4" id="KW-0285">Flavoprotein</keyword>
<comment type="function">
    <text evidence="3">Catalyzes two sequential steps in the biosynthesis of coenzyme A. In the first step cysteine is conjugated to 4'-phosphopantothenate to form 4-phosphopantothenoylcysteine. In the second step the latter compound is decarboxylated to form 4'-phosphopantotheine.</text>
</comment>
<dbReference type="GO" id="GO:0071513">
    <property type="term" value="C:phosphopantothenoylcysteine decarboxylase complex"/>
    <property type="evidence" value="ECO:0007669"/>
    <property type="project" value="TreeGrafter"/>
</dbReference>
<gene>
    <name evidence="3" type="primary">coaBC</name>
    <name evidence="7" type="ORF">B1R32_1124</name>
</gene>
<dbReference type="SUPFAM" id="SSF102645">
    <property type="entry name" value="CoaB-like"/>
    <property type="match status" value="1"/>
</dbReference>
<dbReference type="Gene3D" id="3.40.50.10300">
    <property type="entry name" value="CoaB-like"/>
    <property type="match status" value="1"/>
</dbReference>
<keyword evidence="3 4" id="KW-0436">Ligase</keyword>
<feature type="binding site" evidence="3">
    <location>
        <position position="293"/>
    </location>
    <ligand>
        <name>CTP</name>
        <dbReference type="ChEBI" id="CHEBI:37563"/>
    </ligand>
</feature>
<comment type="similarity">
    <text evidence="3 4">In the C-terminal section; belongs to the PPC synthetase family.</text>
</comment>
<feature type="binding site" evidence="3">
    <location>
        <position position="329"/>
    </location>
    <ligand>
        <name>CTP</name>
        <dbReference type="ChEBI" id="CHEBI:37563"/>
    </ligand>
</feature>
<dbReference type="Pfam" id="PF02441">
    <property type="entry name" value="Flavoprotein"/>
    <property type="match status" value="1"/>
</dbReference>
<dbReference type="GO" id="GO:0015941">
    <property type="term" value="P:pantothenate catabolic process"/>
    <property type="evidence" value="ECO:0007669"/>
    <property type="project" value="InterPro"/>
</dbReference>
<dbReference type="FunCoup" id="A0A2S8SRH3">
    <property type="interactions" value="409"/>
</dbReference>
<accession>A0A2S8SRH3</accession>
<evidence type="ECO:0000256" key="1">
    <source>
        <dbReference type="ARBA" id="ARBA00022793"/>
    </source>
</evidence>
<comment type="caution">
    <text evidence="7">The sequence shown here is derived from an EMBL/GenBank/DDBJ whole genome shotgun (WGS) entry which is preliminary data.</text>
</comment>
<feature type="region of interest" description="Phosphopantothenoylcysteine decarboxylase" evidence="3">
    <location>
        <begin position="1"/>
        <end position="194"/>
    </location>
</feature>
<keyword evidence="8" id="KW-1185">Reference proteome</keyword>
<feature type="binding site" evidence="3">
    <location>
        <position position="347"/>
    </location>
    <ligand>
        <name>CTP</name>
        <dbReference type="ChEBI" id="CHEBI:37563"/>
    </ligand>
</feature>
<sequence>MTGKTIVLGIGGGIASSKITDLASKLTQRGADVHAVLTRSATKFIAPLTFQTLTHNPALTSLWVEENNAGTGKSAGMPHIALADNADLILIAPATADLIARLANGFGDDLLTTLVLATRAPVAISPAMNPTMLAHPATQRNLQTLRDFGYHIIEPNSGRMACEHIGSGRLPETPEMIGEIEKILFPNLDLVGKTVVITAGPTRENLDPVRYLTNRSSGKMGYALAANAAQRGAKVTLISGPTNLPIPQKMKRIEVETALQMLDATQNAFRDADILIAAAAPADFRAAEVAPQKMKRAGQTTTEIQLIANPDIVASCAQNKRAAQIVVGFAAETENLIAEARKKLSDKNLDAIVANDVTQEGAGFDVETNRVTWISTKNESEWPLLTKNEVAARIWDEILKI</sequence>
<dbReference type="InterPro" id="IPR005252">
    <property type="entry name" value="CoaBC"/>
</dbReference>
<comment type="pathway">
    <text evidence="3 4">Cofactor biosynthesis; coenzyme A biosynthesis; CoA from (R)-pantothenate: step 3/5.</text>
</comment>
<dbReference type="RefSeq" id="WP_106380428.1">
    <property type="nucleotide sequence ID" value="NZ_NIGF01000012.1"/>
</dbReference>
<dbReference type="Proteomes" id="UP000237684">
    <property type="component" value="Unassembled WGS sequence"/>
</dbReference>
<feature type="region of interest" description="Phosphopantothenate--cysteine ligase" evidence="3">
    <location>
        <begin position="195"/>
        <end position="401"/>
    </location>
</feature>
<dbReference type="Gene3D" id="3.40.50.1950">
    <property type="entry name" value="Flavin prenyltransferase-like"/>
    <property type="match status" value="1"/>
</dbReference>
<keyword evidence="3" id="KW-0460">Magnesium</keyword>
<comment type="similarity">
    <text evidence="3 4">In the N-terminal section; belongs to the HFCD (homo-oligomeric flavin containing Cys decarboxylase) superfamily.</text>
</comment>
<dbReference type="HAMAP" id="MF_02225">
    <property type="entry name" value="CoaBC"/>
    <property type="match status" value="1"/>
</dbReference>
<dbReference type="GO" id="GO:0046872">
    <property type="term" value="F:metal ion binding"/>
    <property type="evidence" value="ECO:0007669"/>
    <property type="project" value="UniProtKB-KW"/>
</dbReference>
<dbReference type="GO" id="GO:0004632">
    <property type="term" value="F:phosphopantothenate--cysteine ligase activity"/>
    <property type="evidence" value="ECO:0007669"/>
    <property type="project" value="UniProtKB-UniRule"/>
</dbReference>
<dbReference type="GO" id="GO:0004633">
    <property type="term" value="F:phosphopantothenoylcysteine decarboxylase activity"/>
    <property type="evidence" value="ECO:0007669"/>
    <property type="project" value="UniProtKB-UniRule"/>
</dbReference>
<comment type="pathway">
    <text evidence="3 4">Cofactor biosynthesis; coenzyme A biosynthesis; CoA from (R)-pantothenate: step 2/5.</text>
</comment>
<dbReference type="GO" id="GO:0015937">
    <property type="term" value="P:coenzyme A biosynthetic process"/>
    <property type="evidence" value="ECO:0007669"/>
    <property type="project" value="UniProtKB-UniRule"/>
</dbReference>
<comment type="catalytic activity">
    <reaction evidence="3 4">
        <text>N-[(R)-4-phosphopantothenoyl]-L-cysteine + H(+) = (R)-4'-phosphopantetheine + CO2</text>
        <dbReference type="Rhea" id="RHEA:16793"/>
        <dbReference type="ChEBI" id="CHEBI:15378"/>
        <dbReference type="ChEBI" id="CHEBI:16526"/>
        <dbReference type="ChEBI" id="CHEBI:59458"/>
        <dbReference type="ChEBI" id="CHEBI:61723"/>
        <dbReference type="EC" id="4.1.1.36"/>
    </reaction>
</comment>
<reference evidence="7 8" key="1">
    <citation type="journal article" date="2018" name="Syst. Appl. Microbiol.">
        <title>Abditibacterium utsteinense sp. nov., the first cultivated member of candidate phylum FBP, isolated from ice-free Antarctic soil samples.</title>
        <authorList>
            <person name="Tahon G."/>
            <person name="Tytgat B."/>
            <person name="Lebbe L."/>
            <person name="Carlier A."/>
            <person name="Willems A."/>
        </authorList>
    </citation>
    <scope>NUCLEOTIDE SEQUENCE [LARGE SCALE GENOMIC DNA]</scope>
    <source>
        <strain evidence="7 8">LMG 29911</strain>
    </source>
</reference>
<evidence type="ECO:0000256" key="4">
    <source>
        <dbReference type="RuleBase" id="RU364078"/>
    </source>
</evidence>
<feature type="domain" description="Flavoprotein" evidence="5">
    <location>
        <begin position="4"/>
        <end position="182"/>
    </location>
</feature>
<proteinExistence type="inferred from homology"/>
<dbReference type="PANTHER" id="PTHR14359:SF6">
    <property type="entry name" value="PHOSPHOPANTOTHENOYLCYSTEINE DECARBOXYLASE"/>
    <property type="match status" value="1"/>
</dbReference>
<feature type="binding site" evidence="3">
    <location>
        <position position="343"/>
    </location>
    <ligand>
        <name>CTP</name>
        <dbReference type="ChEBI" id="CHEBI:37563"/>
    </ligand>
</feature>
<dbReference type="InterPro" id="IPR003382">
    <property type="entry name" value="Flavoprotein"/>
</dbReference>
<keyword evidence="3" id="KW-0479">Metal-binding</keyword>
<dbReference type="EC" id="4.1.1.36" evidence="3"/>
<evidence type="ECO:0000313" key="7">
    <source>
        <dbReference type="EMBL" id="PQV63349.1"/>
    </source>
</evidence>
<keyword evidence="3 4" id="KW-0288">FMN</keyword>
<keyword evidence="2 3" id="KW-0456">Lyase</keyword>
<dbReference type="InterPro" id="IPR036551">
    <property type="entry name" value="Flavin_trans-like"/>
</dbReference>
<keyword evidence="3" id="KW-0511">Multifunctional enzyme</keyword>
<dbReference type="GO" id="GO:0010181">
    <property type="term" value="F:FMN binding"/>
    <property type="evidence" value="ECO:0007669"/>
    <property type="project" value="UniProtKB-UniRule"/>
</dbReference>
<evidence type="ECO:0000256" key="2">
    <source>
        <dbReference type="ARBA" id="ARBA00023239"/>
    </source>
</evidence>
<feature type="active site" description="Proton donor" evidence="3">
    <location>
        <position position="162"/>
    </location>
</feature>
<dbReference type="EMBL" id="NIGF01000012">
    <property type="protein sequence ID" value="PQV63349.1"/>
    <property type="molecule type" value="Genomic_DNA"/>
</dbReference>
<evidence type="ECO:0000256" key="3">
    <source>
        <dbReference type="HAMAP-Rule" id="MF_02225"/>
    </source>
</evidence>
<dbReference type="UniPathway" id="UPA00241">
    <property type="reaction ID" value="UER00353"/>
</dbReference>
<evidence type="ECO:0000259" key="5">
    <source>
        <dbReference type="Pfam" id="PF02441"/>
    </source>
</evidence>
<feature type="binding site" evidence="3">
    <location>
        <begin position="310"/>
        <end position="313"/>
    </location>
    <ligand>
        <name>CTP</name>
        <dbReference type="ChEBI" id="CHEBI:37563"/>
    </ligand>
</feature>
<comment type="cofactor">
    <cofactor evidence="3">
        <name>FMN</name>
        <dbReference type="ChEBI" id="CHEBI:58210"/>
    </cofactor>
    <text evidence="3">Binds 1 FMN per subunit.</text>
</comment>
<keyword evidence="1 3" id="KW-0210">Decarboxylase</keyword>
<comment type="caution">
    <text evidence="3">Lacks conserved residue(s) required for the propagation of feature annotation.</text>
</comment>
<dbReference type="InParanoid" id="A0A2S8SRH3"/>
<organism evidence="7 8">
    <name type="scientific">Abditibacterium utsteinense</name>
    <dbReference type="NCBI Taxonomy" id="1960156"/>
    <lineage>
        <taxon>Bacteria</taxon>
        <taxon>Pseudomonadati</taxon>
        <taxon>Abditibacteriota</taxon>
        <taxon>Abditibacteriia</taxon>
        <taxon>Abditibacteriales</taxon>
        <taxon>Abditibacteriaceae</taxon>
        <taxon>Abditibacterium</taxon>
    </lineage>
</organism>
<dbReference type="InterPro" id="IPR007085">
    <property type="entry name" value="DNA/pantothenate-metab_flavo_C"/>
</dbReference>
<comment type="catalytic activity">
    <reaction evidence="3 4">
        <text>(R)-4'-phosphopantothenate + L-cysteine + CTP = N-[(R)-4-phosphopantothenoyl]-L-cysteine + CMP + diphosphate + H(+)</text>
        <dbReference type="Rhea" id="RHEA:19397"/>
        <dbReference type="ChEBI" id="CHEBI:10986"/>
        <dbReference type="ChEBI" id="CHEBI:15378"/>
        <dbReference type="ChEBI" id="CHEBI:33019"/>
        <dbReference type="ChEBI" id="CHEBI:35235"/>
        <dbReference type="ChEBI" id="CHEBI:37563"/>
        <dbReference type="ChEBI" id="CHEBI:59458"/>
        <dbReference type="ChEBI" id="CHEBI:60377"/>
        <dbReference type="EC" id="6.3.2.5"/>
    </reaction>
</comment>
<dbReference type="AlphaFoldDB" id="A0A2S8SRH3"/>
<comment type="cofactor">
    <cofactor evidence="3">
        <name>Mg(2+)</name>
        <dbReference type="ChEBI" id="CHEBI:18420"/>
    </cofactor>
</comment>
<dbReference type="NCBIfam" id="TIGR00521">
    <property type="entry name" value="coaBC_dfp"/>
    <property type="match status" value="1"/>
</dbReference>